<feature type="coiled-coil region" evidence="3">
    <location>
        <begin position="273"/>
        <end position="354"/>
    </location>
</feature>
<feature type="compositionally biased region" description="Basic and acidic residues" evidence="4">
    <location>
        <begin position="31"/>
        <end position="41"/>
    </location>
</feature>
<dbReference type="GO" id="GO:0000381">
    <property type="term" value="P:regulation of alternative mRNA splicing, via spliceosome"/>
    <property type="evidence" value="ECO:0007669"/>
    <property type="project" value="InterPro"/>
</dbReference>
<dbReference type="AlphaFoldDB" id="A0AAD5U129"/>
<dbReference type="InterPro" id="IPR053246">
    <property type="entry name" value="NS_splicing_regulatory_protein"/>
</dbReference>
<evidence type="ECO:0000256" key="3">
    <source>
        <dbReference type="SAM" id="Coils"/>
    </source>
</evidence>
<dbReference type="PANTHER" id="PTHR47845">
    <property type="entry name" value="NUCLEAR SPECKLE SPLICING REGULATORY PROTEIN 1 HOMOLOG"/>
    <property type="match status" value="1"/>
</dbReference>
<dbReference type="EMBL" id="JADGJW010000281">
    <property type="protein sequence ID" value="KAJ3220679.1"/>
    <property type="molecule type" value="Genomic_DNA"/>
</dbReference>
<dbReference type="Pfam" id="PF09745">
    <property type="entry name" value="NSRP1_N"/>
    <property type="match status" value="1"/>
</dbReference>
<sequence length="383" mass="45189">MFNKKKIPLTFGINVKSKNDNLKNLPTQKKSIIDTKDRVDLGGESSSSSSDEDKSDTKDVIIKRANKQINTSSSLKEELLVIQNAQEEDPDIFDYDKSYDRTKLLQETKKKLKRGELDQNGRLKPRYIENIKKASEQRKLDYELAEEKKIERERKQENGLFDEKEKFVTDNYKKLQLERELLKKKEENEEAKIDMNGFYKGILQDFDRDNDVSIVSKAEEALLKEKLRLDQEEEEILKGKIEENTNIKVNDSNEVVDKSKLLKGGLNISKKKIIQIQREEEVFKEEIKKLKLKEQEEARLREEEFLKRRKLKAERIRQSMLLKQQQQEVDLKEKKLKEEDLQDFKANLKRKVDEVGLLSAKERYLQRKKLMDVKKEESSSDSD</sequence>
<feature type="domain" description="Nuclear speckle splicing regulatory protein 1 N-terminal" evidence="5">
    <location>
        <begin position="82"/>
        <end position="193"/>
    </location>
</feature>
<comment type="caution">
    <text evidence="6">The sequence shown here is derived from an EMBL/GenBank/DDBJ whole genome shotgun (WGS) entry which is preliminary data.</text>
</comment>
<keyword evidence="7" id="KW-1185">Reference proteome</keyword>
<evidence type="ECO:0000313" key="6">
    <source>
        <dbReference type="EMBL" id="KAJ3220679.1"/>
    </source>
</evidence>
<organism evidence="6 7">
    <name type="scientific">Clydaea vesicula</name>
    <dbReference type="NCBI Taxonomy" id="447962"/>
    <lineage>
        <taxon>Eukaryota</taxon>
        <taxon>Fungi</taxon>
        <taxon>Fungi incertae sedis</taxon>
        <taxon>Chytridiomycota</taxon>
        <taxon>Chytridiomycota incertae sedis</taxon>
        <taxon>Chytridiomycetes</taxon>
        <taxon>Lobulomycetales</taxon>
        <taxon>Lobulomycetaceae</taxon>
        <taxon>Clydaea</taxon>
    </lineage>
</organism>
<evidence type="ECO:0000313" key="7">
    <source>
        <dbReference type="Proteomes" id="UP001211065"/>
    </source>
</evidence>
<dbReference type="InterPro" id="IPR018612">
    <property type="entry name" value="NSRP1_N"/>
</dbReference>
<evidence type="ECO:0000259" key="5">
    <source>
        <dbReference type="Pfam" id="PF09745"/>
    </source>
</evidence>
<evidence type="ECO:0000256" key="1">
    <source>
        <dbReference type="ARBA" id="ARBA00010126"/>
    </source>
</evidence>
<comment type="similarity">
    <text evidence="1">Belongs to the NSRP1 family.</text>
</comment>
<gene>
    <name evidence="6" type="ORF">HK099_004104</name>
</gene>
<evidence type="ECO:0000256" key="4">
    <source>
        <dbReference type="SAM" id="MobiDB-lite"/>
    </source>
</evidence>
<reference evidence="6" key="1">
    <citation type="submission" date="2020-05" db="EMBL/GenBank/DDBJ databases">
        <title>Phylogenomic resolution of chytrid fungi.</title>
        <authorList>
            <person name="Stajich J.E."/>
            <person name="Amses K."/>
            <person name="Simmons R."/>
            <person name="Seto K."/>
            <person name="Myers J."/>
            <person name="Bonds A."/>
            <person name="Quandt C.A."/>
            <person name="Barry K."/>
            <person name="Liu P."/>
            <person name="Grigoriev I."/>
            <person name="Longcore J.E."/>
            <person name="James T.Y."/>
        </authorList>
    </citation>
    <scope>NUCLEOTIDE SEQUENCE</scope>
    <source>
        <strain evidence="6">JEL0476</strain>
    </source>
</reference>
<keyword evidence="2 3" id="KW-0175">Coiled coil</keyword>
<evidence type="ECO:0000256" key="2">
    <source>
        <dbReference type="ARBA" id="ARBA00023054"/>
    </source>
</evidence>
<accession>A0AAD5U129</accession>
<proteinExistence type="inferred from homology"/>
<protein>
    <recommendedName>
        <fullName evidence="5">Nuclear speckle splicing regulatory protein 1 N-terminal domain-containing protein</fullName>
    </recommendedName>
</protein>
<feature type="coiled-coil region" evidence="3">
    <location>
        <begin position="172"/>
        <end position="235"/>
    </location>
</feature>
<dbReference type="PANTHER" id="PTHR47845:SF1">
    <property type="entry name" value="NUCLEAR SPECKLE SPLICING REGULATORY PROTEIN 1 HOMOLOG"/>
    <property type="match status" value="1"/>
</dbReference>
<feature type="region of interest" description="Disordered" evidence="4">
    <location>
        <begin position="18"/>
        <end position="58"/>
    </location>
</feature>
<dbReference type="Proteomes" id="UP001211065">
    <property type="component" value="Unassembled WGS sequence"/>
</dbReference>
<name>A0AAD5U129_9FUNG</name>